<dbReference type="GO" id="GO:0008033">
    <property type="term" value="P:tRNA processing"/>
    <property type="evidence" value="ECO:0007669"/>
    <property type="project" value="UniProtKB-KW"/>
</dbReference>
<keyword evidence="4" id="KW-0963">Cytoplasm</keyword>
<dbReference type="InterPro" id="IPR017945">
    <property type="entry name" value="DHBP_synth_RibB-like_a/b_dom"/>
</dbReference>
<name>A0A6N2ZZT2_9BACT</name>
<dbReference type="PANTHER" id="PTHR17490">
    <property type="entry name" value="SUA5"/>
    <property type="match status" value="1"/>
</dbReference>
<comment type="similarity">
    <text evidence="2">Belongs to the SUA5 family.</text>
</comment>
<dbReference type="PROSITE" id="PS51163">
    <property type="entry name" value="YRDC"/>
    <property type="match status" value="1"/>
</dbReference>
<dbReference type="EMBL" id="CACRUT010000008">
    <property type="protein sequence ID" value="VYT85305.1"/>
    <property type="molecule type" value="Genomic_DNA"/>
</dbReference>
<evidence type="ECO:0000256" key="3">
    <source>
        <dbReference type="ARBA" id="ARBA00012584"/>
    </source>
</evidence>
<keyword evidence="7 13" id="KW-0548">Nucleotidyltransferase</keyword>
<dbReference type="AlphaFoldDB" id="A0A6N2ZZT2"/>
<reference evidence="13" key="1">
    <citation type="submission" date="2019-11" db="EMBL/GenBank/DDBJ databases">
        <authorList>
            <person name="Feng L."/>
        </authorList>
    </citation>
    <scope>NUCLEOTIDE SEQUENCE</scope>
    <source>
        <strain evidence="13">PclaraLFYP37</strain>
    </source>
</reference>
<evidence type="ECO:0000256" key="10">
    <source>
        <dbReference type="ARBA" id="ARBA00029774"/>
    </source>
</evidence>
<dbReference type="InterPro" id="IPR006070">
    <property type="entry name" value="Sua5-like_dom"/>
</dbReference>
<dbReference type="NCBIfam" id="TIGR00057">
    <property type="entry name" value="L-threonylcarbamoyladenylate synthase"/>
    <property type="match status" value="1"/>
</dbReference>
<accession>A0A6N2ZZT2</accession>
<dbReference type="GeneID" id="93556989"/>
<organism evidence="13">
    <name type="scientific">Paraprevotella clara</name>
    <dbReference type="NCBI Taxonomy" id="454154"/>
    <lineage>
        <taxon>Bacteria</taxon>
        <taxon>Pseudomonadati</taxon>
        <taxon>Bacteroidota</taxon>
        <taxon>Bacteroidia</taxon>
        <taxon>Bacteroidales</taxon>
        <taxon>Prevotellaceae</taxon>
        <taxon>Paraprevotella</taxon>
    </lineage>
</organism>
<evidence type="ECO:0000256" key="6">
    <source>
        <dbReference type="ARBA" id="ARBA00022694"/>
    </source>
</evidence>
<dbReference type="GO" id="GO:0005737">
    <property type="term" value="C:cytoplasm"/>
    <property type="evidence" value="ECO:0007669"/>
    <property type="project" value="UniProtKB-SubCell"/>
</dbReference>
<proteinExistence type="inferred from homology"/>
<dbReference type="GO" id="GO:0000049">
    <property type="term" value="F:tRNA binding"/>
    <property type="evidence" value="ECO:0007669"/>
    <property type="project" value="TreeGrafter"/>
</dbReference>
<evidence type="ECO:0000256" key="8">
    <source>
        <dbReference type="ARBA" id="ARBA00022741"/>
    </source>
</evidence>
<keyword evidence="6" id="KW-0819">tRNA processing</keyword>
<evidence type="ECO:0000256" key="1">
    <source>
        <dbReference type="ARBA" id="ARBA00004496"/>
    </source>
</evidence>
<evidence type="ECO:0000259" key="12">
    <source>
        <dbReference type="PROSITE" id="PS51163"/>
    </source>
</evidence>
<dbReference type="GO" id="GO:0006450">
    <property type="term" value="P:regulation of translational fidelity"/>
    <property type="evidence" value="ECO:0007669"/>
    <property type="project" value="TreeGrafter"/>
</dbReference>
<evidence type="ECO:0000256" key="5">
    <source>
        <dbReference type="ARBA" id="ARBA00022679"/>
    </source>
</evidence>
<evidence type="ECO:0000256" key="11">
    <source>
        <dbReference type="ARBA" id="ARBA00048366"/>
    </source>
</evidence>
<dbReference type="InterPro" id="IPR050156">
    <property type="entry name" value="TC-AMP_synthase_SUA5"/>
</dbReference>
<dbReference type="Pfam" id="PF01300">
    <property type="entry name" value="Sua5_yciO_yrdC"/>
    <property type="match status" value="1"/>
</dbReference>
<dbReference type="GO" id="GO:0061710">
    <property type="term" value="F:L-threonylcarbamoyladenylate synthase"/>
    <property type="evidence" value="ECO:0007669"/>
    <property type="project" value="UniProtKB-EC"/>
</dbReference>
<dbReference type="SUPFAM" id="SSF55821">
    <property type="entry name" value="YrdC/RibB"/>
    <property type="match status" value="1"/>
</dbReference>
<evidence type="ECO:0000256" key="7">
    <source>
        <dbReference type="ARBA" id="ARBA00022695"/>
    </source>
</evidence>
<comment type="catalytic activity">
    <reaction evidence="11">
        <text>L-threonine + hydrogencarbonate + ATP = L-threonylcarbamoyladenylate + diphosphate + H2O</text>
        <dbReference type="Rhea" id="RHEA:36407"/>
        <dbReference type="ChEBI" id="CHEBI:15377"/>
        <dbReference type="ChEBI" id="CHEBI:17544"/>
        <dbReference type="ChEBI" id="CHEBI:30616"/>
        <dbReference type="ChEBI" id="CHEBI:33019"/>
        <dbReference type="ChEBI" id="CHEBI:57926"/>
        <dbReference type="ChEBI" id="CHEBI:73682"/>
        <dbReference type="EC" id="2.7.7.87"/>
    </reaction>
</comment>
<feature type="domain" description="YrdC-like" evidence="12">
    <location>
        <begin position="4"/>
        <end position="189"/>
    </location>
</feature>
<dbReference type="PANTHER" id="PTHR17490:SF16">
    <property type="entry name" value="THREONYLCARBAMOYL-AMP SYNTHASE"/>
    <property type="match status" value="1"/>
</dbReference>
<keyword evidence="8" id="KW-0547">Nucleotide-binding</keyword>
<keyword evidence="5 13" id="KW-0808">Transferase</keyword>
<evidence type="ECO:0000256" key="9">
    <source>
        <dbReference type="ARBA" id="ARBA00022840"/>
    </source>
</evidence>
<sequence>MNKEEDIRQAVEVMRRGGVILYPTDTIWGIGCDATNEEAVRRVYDIKKRDDSKALICLVDSDHRLQRYVSDVPNVAWDLIEYATRPLTIIFDKAKNLAPNLLAEDGSVGIRVTREEFSRQLCYRFQKAVVSTSANVSGEPSPACFDDISDEIKNAVDYIVQSRRKEKTKAVPSSIIKLGSDGEVAIIRK</sequence>
<protein>
    <recommendedName>
        <fullName evidence="10">L-threonylcarbamoyladenylate synthase</fullName>
        <ecNumber evidence="3">2.7.7.87</ecNumber>
    </recommendedName>
    <alternativeName>
        <fullName evidence="10">L-threonylcarbamoyladenylate synthase</fullName>
    </alternativeName>
</protein>
<dbReference type="EC" id="2.7.7.87" evidence="3"/>
<gene>
    <name evidence="13" type="primary">tsaC</name>
    <name evidence="13" type="ORF">PCLFYP37_01297</name>
</gene>
<dbReference type="RefSeq" id="WP_008619176.1">
    <property type="nucleotide sequence ID" value="NZ_CABMOJ010000020.1"/>
</dbReference>
<dbReference type="GO" id="GO:0005524">
    <property type="term" value="F:ATP binding"/>
    <property type="evidence" value="ECO:0007669"/>
    <property type="project" value="UniProtKB-KW"/>
</dbReference>
<comment type="subcellular location">
    <subcellularLocation>
        <location evidence="1">Cytoplasm</location>
    </subcellularLocation>
</comment>
<dbReference type="Gene3D" id="3.90.870.10">
    <property type="entry name" value="DHBP synthase"/>
    <property type="match status" value="1"/>
</dbReference>
<evidence type="ECO:0000256" key="4">
    <source>
        <dbReference type="ARBA" id="ARBA00022490"/>
    </source>
</evidence>
<keyword evidence="9" id="KW-0067">ATP-binding</keyword>
<evidence type="ECO:0000256" key="2">
    <source>
        <dbReference type="ARBA" id="ARBA00007663"/>
    </source>
</evidence>
<dbReference type="GO" id="GO:0003725">
    <property type="term" value="F:double-stranded RNA binding"/>
    <property type="evidence" value="ECO:0007669"/>
    <property type="project" value="InterPro"/>
</dbReference>
<evidence type="ECO:0000313" key="13">
    <source>
        <dbReference type="EMBL" id="VYT85305.1"/>
    </source>
</evidence>